<keyword evidence="4" id="KW-1185">Reference proteome</keyword>
<dbReference type="SUPFAM" id="SSF109604">
    <property type="entry name" value="HD-domain/PDEase-like"/>
    <property type="match status" value="1"/>
</dbReference>
<dbReference type="InterPro" id="IPR013976">
    <property type="entry name" value="HDOD"/>
</dbReference>
<name>A0ABT5FEX4_9GAMM</name>
<dbReference type="SUPFAM" id="SSF141868">
    <property type="entry name" value="EAL domain-like"/>
    <property type="match status" value="1"/>
</dbReference>
<dbReference type="InterPro" id="IPR001633">
    <property type="entry name" value="EAL_dom"/>
</dbReference>
<evidence type="ECO:0000259" key="2">
    <source>
        <dbReference type="PROSITE" id="PS51833"/>
    </source>
</evidence>
<dbReference type="Pfam" id="PF08668">
    <property type="entry name" value="HDOD"/>
    <property type="match status" value="1"/>
</dbReference>
<sequence>MYSYVARQPIVDKHNNLYAYELLFRDTENNTFPKIHPDTATTTLIAENELTMGLQKVTDNKLAFVNFPTDTLINNFPDFIDPSTVIIEILEDVEVSDKLISALETLSKKGYVFALDDFDFDEKWLPIVPFAQIVKVDIQLVSLLQCMKQIRRQEYKHVIWLAEKVETEKQFAQYLSLGFTYFQGYYFSPPEMIKKNKVSLSQNLVVELISLVSEPKLNYNTLEQLFLKDITLTYKLLRFLNNANKQLEKEIESVRHALIYLGEHEVKKYLSLLLIANLASEKNSDLVLKSLQRAKFCEIVLTNATDNKFDDKAFLAGMLSQIDLILGYPLDDVLQLIPLHPEIKAALVKIECRRSIALQIAIAKEQNNEELVVKYAEQLDAPMEKVDAAYAFALDWSKTII</sequence>
<dbReference type="Gene3D" id="1.10.3210.10">
    <property type="entry name" value="Hypothetical protein af1432"/>
    <property type="match status" value="1"/>
</dbReference>
<dbReference type="PANTHER" id="PTHR33525">
    <property type="match status" value="1"/>
</dbReference>
<protein>
    <submittedName>
        <fullName evidence="3">HDOD domain-containing protein</fullName>
    </submittedName>
</protein>
<evidence type="ECO:0000313" key="3">
    <source>
        <dbReference type="EMBL" id="MDC2890103.1"/>
    </source>
</evidence>
<dbReference type="Gene3D" id="3.20.20.450">
    <property type="entry name" value="EAL domain"/>
    <property type="match status" value="1"/>
</dbReference>
<dbReference type="EMBL" id="JAQOMS010000002">
    <property type="protein sequence ID" value="MDC2890103.1"/>
    <property type="molecule type" value="Genomic_DNA"/>
</dbReference>
<dbReference type="PROSITE" id="PS51833">
    <property type="entry name" value="HDOD"/>
    <property type="match status" value="1"/>
</dbReference>
<accession>A0ABT5FEX4</accession>
<dbReference type="InterPro" id="IPR035919">
    <property type="entry name" value="EAL_sf"/>
</dbReference>
<dbReference type="InterPro" id="IPR052340">
    <property type="entry name" value="RNase_Y/CdgJ"/>
</dbReference>
<proteinExistence type="predicted"/>
<reference evidence="3 4" key="1">
    <citation type="submission" date="2023-01" db="EMBL/GenBank/DDBJ databases">
        <title>Psychrosphaera sp. nov., isolated from marine algae.</title>
        <authorList>
            <person name="Bayburt H."/>
            <person name="Choi B.J."/>
            <person name="Kim J.M."/>
            <person name="Choi D.G."/>
            <person name="Jeon C.O."/>
        </authorList>
    </citation>
    <scope>NUCLEOTIDE SEQUENCE [LARGE SCALE GENOMIC DNA]</scope>
    <source>
        <strain evidence="3 4">G1-22</strain>
    </source>
</reference>
<dbReference type="SMART" id="SM00052">
    <property type="entry name" value="EAL"/>
    <property type="match status" value="1"/>
</dbReference>
<organism evidence="3 4">
    <name type="scientific">Psychrosphaera algicola</name>
    <dbReference type="NCBI Taxonomy" id="3023714"/>
    <lineage>
        <taxon>Bacteria</taxon>
        <taxon>Pseudomonadati</taxon>
        <taxon>Pseudomonadota</taxon>
        <taxon>Gammaproteobacteria</taxon>
        <taxon>Alteromonadales</taxon>
        <taxon>Pseudoalteromonadaceae</taxon>
        <taxon>Psychrosphaera</taxon>
    </lineage>
</organism>
<comment type="caution">
    <text evidence="3">The sequence shown here is derived from an EMBL/GenBank/DDBJ whole genome shotgun (WGS) entry which is preliminary data.</text>
</comment>
<evidence type="ECO:0000313" key="4">
    <source>
        <dbReference type="Proteomes" id="UP001528411"/>
    </source>
</evidence>
<dbReference type="Proteomes" id="UP001528411">
    <property type="component" value="Unassembled WGS sequence"/>
</dbReference>
<evidence type="ECO:0000259" key="1">
    <source>
        <dbReference type="PROSITE" id="PS50883"/>
    </source>
</evidence>
<dbReference type="PIRSF" id="PIRSF003180">
    <property type="entry name" value="DiGMPpdiest_YuxH"/>
    <property type="match status" value="1"/>
</dbReference>
<gene>
    <name evidence="3" type="ORF">PN838_16695</name>
</gene>
<feature type="domain" description="EAL" evidence="1">
    <location>
        <begin position="1"/>
        <end position="204"/>
    </location>
</feature>
<dbReference type="InterPro" id="IPR014408">
    <property type="entry name" value="dGMP_Pdiesterase_EAL/HD-GYP"/>
</dbReference>
<feature type="domain" description="HDOD" evidence="2">
    <location>
        <begin position="198"/>
        <end position="382"/>
    </location>
</feature>
<dbReference type="PANTHER" id="PTHR33525:SF4">
    <property type="entry name" value="CYCLIC DI-GMP PHOSPHODIESTERASE CDGJ"/>
    <property type="match status" value="1"/>
</dbReference>
<dbReference type="PROSITE" id="PS50883">
    <property type="entry name" value="EAL"/>
    <property type="match status" value="1"/>
</dbReference>
<dbReference type="RefSeq" id="WP_272181396.1">
    <property type="nucleotide sequence ID" value="NZ_JAQOMS010000002.1"/>
</dbReference>